<evidence type="ECO:0000313" key="3">
    <source>
        <dbReference type="EMBL" id="MCQ9629294.1"/>
    </source>
</evidence>
<dbReference type="Gene3D" id="3.40.50.360">
    <property type="match status" value="1"/>
</dbReference>
<dbReference type="InterPro" id="IPR003680">
    <property type="entry name" value="Flavodoxin_fold"/>
</dbReference>
<dbReference type="EMBL" id="JAJUPA010000002">
    <property type="protein sequence ID" value="MCQ9629294.1"/>
    <property type="molecule type" value="Genomic_DNA"/>
</dbReference>
<proteinExistence type="predicted"/>
<dbReference type="Pfam" id="PF02525">
    <property type="entry name" value="Flavodoxin_2"/>
    <property type="match status" value="1"/>
</dbReference>
<evidence type="ECO:0000256" key="1">
    <source>
        <dbReference type="ARBA" id="ARBA00023002"/>
    </source>
</evidence>
<dbReference type="PANTHER" id="PTHR47307">
    <property type="entry name" value="GLUTATHIONE-REGULATED POTASSIUM-EFFLUX SYSTEM ANCILLARY PROTEIN KEFG"/>
    <property type="match status" value="1"/>
</dbReference>
<dbReference type="SUPFAM" id="SSF52218">
    <property type="entry name" value="Flavoproteins"/>
    <property type="match status" value="1"/>
</dbReference>
<dbReference type="InterPro" id="IPR046980">
    <property type="entry name" value="KefG/KefF"/>
</dbReference>
<gene>
    <name evidence="3" type="ORF">LZL92_03265</name>
</gene>
<dbReference type="RefSeq" id="WP_014992240.1">
    <property type="nucleotide sequence ID" value="NZ_CP090556.1"/>
</dbReference>
<keyword evidence="4" id="KW-1185">Reference proteome</keyword>
<dbReference type="PANTHER" id="PTHR47307:SF1">
    <property type="entry name" value="GLUTATHIONE-REGULATED POTASSIUM-EFFLUX SYSTEM ANCILLARY PROTEIN KEFG"/>
    <property type="match status" value="1"/>
</dbReference>
<reference evidence="3 4" key="1">
    <citation type="submission" date="2021-12" db="EMBL/GenBank/DDBJ databases">
        <title>Identification and characterization of A. suis stains in western Canada.</title>
        <authorList>
            <person name="Kulathunga D.G.R.S."/>
            <person name="De Oliveira Costa M."/>
        </authorList>
    </citation>
    <scope>NUCLEOTIDE SEQUENCE [LARGE SCALE GENOMIC DNA]</scope>
    <source>
        <strain evidence="3 4">18_292</strain>
    </source>
</reference>
<organism evidence="3 4">
    <name type="scientific">Actinobacillus suis</name>
    <dbReference type="NCBI Taxonomy" id="716"/>
    <lineage>
        <taxon>Bacteria</taxon>
        <taxon>Pseudomonadati</taxon>
        <taxon>Pseudomonadota</taxon>
        <taxon>Gammaproteobacteria</taxon>
        <taxon>Pasteurellales</taxon>
        <taxon>Pasteurellaceae</taxon>
        <taxon>Actinobacillus</taxon>
    </lineage>
</organism>
<evidence type="ECO:0000259" key="2">
    <source>
        <dbReference type="Pfam" id="PF02525"/>
    </source>
</evidence>
<dbReference type="GeneID" id="34291837"/>
<accession>A0ABT1WSG2</accession>
<name>A0ABT1WSG2_ACTSU</name>
<keyword evidence="1" id="KW-0560">Oxidoreductase</keyword>
<protein>
    <submittedName>
        <fullName evidence="3">NAD(P)H-dependent oxidoreductase</fullName>
    </submittedName>
</protein>
<dbReference type="InterPro" id="IPR029039">
    <property type="entry name" value="Flavoprotein-like_sf"/>
</dbReference>
<comment type="caution">
    <text evidence="3">The sequence shown here is derived from an EMBL/GenBank/DDBJ whole genome shotgun (WGS) entry which is preliminary data.</text>
</comment>
<evidence type="ECO:0000313" key="4">
    <source>
        <dbReference type="Proteomes" id="UP001206331"/>
    </source>
</evidence>
<feature type="domain" description="Flavodoxin-like fold" evidence="2">
    <location>
        <begin position="2"/>
        <end position="173"/>
    </location>
</feature>
<sequence>MKNVLVISGHSNLSHSTANARILKRLENEIATVQVRDLAGLYGNQDIDVAAEQAALVQADVVVFQYPMHWYSIPAILKRYFDDVFAYGFAYGTNGDKLHGKKVIFSYTVGGGEEAYNGELFHRLDDLLAPLKDTAKFSGLVWQDPVHSSGMLYIPGVSSEDDLAQVQAKADEHAERLIKQIQSL</sequence>
<dbReference type="Proteomes" id="UP001206331">
    <property type="component" value="Unassembled WGS sequence"/>
</dbReference>